<evidence type="ECO:0000256" key="1">
    <source>
        <dbReference type="SAM" id="MobiDB-lite"/>
    </source>
</evidence>
<dbReference type="Proteomes" id="UP000092730">
    <property type="component" value="Chromosome 4"/>
</dbReference>
<dbReference type="EMBL" id="CP144544">
    <property type="protein sequence ID" value="WVW83898.1"/>
    <property type="molecule type" value="Genomic_DNA"/>
</dbReference>
<keyword evidence="2" id="KW-0812">Transmembrane</keyword>
<keyword evidence="2" id="KW-1133">Transmembrane helix</keyword>
<dbReference type="KEGG" id="kbi:30209443"/>
<evidence type="ECO:0000313" key="3">
    <source>
        <dbReference type="EMBL" id="OCF25231.1"/>
    </source>
</evidence>
<dbReference type="AlphaFoldDB" id="A0A1B9G2J3"/>
<reference evidence="4" key="2">
    <citation type="submission" date="2013-07" db="EMBL/GenBank/DDBJ databases">
        <authorList>
            <consortium name="The Broad Institute Genome Sequencing Platform"/>
            <person name="Cuomo C."/>
            <person name="Litvintseva A."/>
            <person name="Chen Y."/>
            <person name="Heitman J."/>
            <person name="Sun S."/>
            <person name="Springer D."/>
            <person name="Dromer F."/>
            <person name="Young S.K."/>
            <person name="Zeng Q."/>
            <person name="Gargeya S."/>
            <person name="Fitzgerald M."/>
            <person name="Abouelleil A."/>
            <person name="Alvarado L."/>
            <person name="Berlin A.M."/>
            <person name="Chapman S.B."/>
            <person name="Dewar J."/>
            <person name="Goldberg J."/>
            <person name="Griggs A."/>
            <person name="Gujja S."/>
            <person name="Hansen M."/>
            <person name="Howarth C."/>
            <person name="Imamovic A."/>
            <person name="Larimer J."/>
            <person name="McCowan C."/>
            <person name="Murphy C."/>
            <person name="Pearson M."/>
            <person name="Priest M."/>
            <person name="Roberts A."/>
            <person name="Saif S."/>
            <person name="Shea T."/>
            <person name="Sykes S."/>
            <person name="Wortman J."/>
            <person name="Nusbaum C."/>
            <person name="Birren B."/>
        </authorList>
    </citation>
    <scope>NUCLEOTIDE SEQUENCE</scope>
    <source>
        <strain evidence="4">CBS 10118</strain>
    </source>
</reference>
<sequence length="110" mass="12295">MAPHQSPLILSPDYTNHENLSIAVSRLFDEIDVDLARRARIYDLIILCIGIAIGLVLYSLTHDLIIFAQERASSRRAGSQHLVLEDEHEEENSSQNGAEGSRLIDVEEKA</sequence>
<proteinExistence type="predicted"/>
<reference evidence="3" key="3">
    <citation type="submission" date="2014-01" db="EMBL/GenBank/DDBJ databases">
        <title>Evolution of pathogenesis and genome organization in the Tremellales.</title>
        <authorList>
            <person name="Cuomo C."/>
            <person name="Litvintseva A."/>
            <person name="Heitman J."/>
            <person name="Chen Y."/>
            <person name="Sun S."/>
            <person name="Springer D."/>
            <person name="Dromer F."/>
            <person name="Young S."/>
            <person name="Zeng Q."/>
            <person name="Chapman S."/>
            <person name="Gujja S."/>
            <person name="Saif S."/>
            <person name="Birren B."/>
        </authorList>
    </citation>
    <scope>NUCLEOTIDE SEQUENCE</scope>
    <source>
        <strain evidence="3">CBS 10118</strain>
    </source>
</reference>
<dbReference type="VEuPathDB" id="FungiDB:I302_05044"/>
<dbReference type="GeneID" id="30209443"/>
<gene>
    <name evidence="3" type="ORF">I302_05044</name>
    <name evidence="4" type="ORF">I302_105920</name>
</gene>
<evidence type="ECO:0000313" key="5">
    <source>
        <dbReference type="Proteomes" id="UP000092730"/>
    </source>
</evidence>
<organism evidence="3">
    <name type="scientific">Kwoniella bestiolae CBS 10118</name>
    <dbReference type="NCBI Taxonomy" id="1296100"/>
    <lineage>
        <taxon>Eukaryota</taxon>
        <taxon>Fungi</taxon>
        <taxon>Dikarya</taxon>
        <taxon>Basidiomycota</taxon>
        <taxon>Agaricomycotina</taxon>
        <taxon>Tremellomycetes</taxon>
        <taxon>Tremellales</taxon>
        <taxon>Cryptococcaceae</taxon>
        <taxon>Kwoniella</taxon>
    </lineage>
</organism>
<dbReference type="EMBL" id="KI894021">
    <property type="protein sequence ID" value="OCF25231.1"/>
    <property type="molecule type" value="Genomic_DNA"/>
</dbReference>
<feature type="transmembrane region" description="Helical" evidence="2">
    <location>
        <begin position="44"/>
        <end position="67"/>
    </location>
</feature>
<keyword evidence="5" id="KW-1185">Reference proteome</keyword>
<keyword evidence="2" id="KW-0472">Membrane</keyword>
<reference evidence="4" key="4">
    <citation type="submission" date="2024-02" db="EMBL/GenBank/DDBJ databases">
        <title>Comparative genomics of Cryptococcus and Kwoniella reveals pathogenesis evolution and contrasting modes of karyotype evolution via chromosome fusion or intercentromeric recombination.</title>
        <authorList>
            <person name="Coelho M.A."/>
            <person name="David-Palma M."/>
            <person name="Shea T."/>
            <person name="Bowers K."/>
            <person name="McGinley-Smith S."/>
            <person name="Mohammad A.W."/>
            <person name="Gnirke A."/>
            <person name="Yurkov A.M."/>
            <person name="Nowrousian M."/>
            <person name="Sun S."/>
            <person name="Cuomo C.A."/>
            <person name="Heitman J."/>
        </authorList>
    </citation>
    <scope>NUCLEOTIDE SEQUENCE</scope>
    <source>
        <strain evidence="4">CBS 10118</strain>
    </source>
</reference>
<protein>
    <submittedName>
        <fullName evidence="3">Uncharacterized protein</fullName>
    </submittedName>
</protein>
<name>A0A1B9G2J3_9TREE</name>
<dbReference type="RefSeq" id="XP_019046301.1">
    <property type="nucleotide sequence ID" value="XM_019191671.1"/>
</dbReference>
<reference evidence="3" key="1">
    <citation type="submission" date="2013-07" db="EMBL/GenBank/DDBJ databases">
        <title>The Genome Sequence of Cryptococcus bestiolae CBS10118.</title>
        <authorList>
            <consortium name="The Broad Institute Genome Sequencing Platform"/>
            <person name="Cuomo C."/>
            <person name="Litvintseva A."/>
            <person name="Chen Y."/>
            <person name="Heitman J."/>
            <person name="Sun S."/>
            <person name="Springer D."/>
            <person name="Dromer F."/>
            <person name="Young S.K."/>
            <person name="Zeng Q."/>
            <person name="Gargeya S."/>
            <person name="Fitzgerald M."/>
            <person name="Abouelleil A."/>
            <person name="Alvarado L."/>
            <person name="Berlin A.M."/>
            <person name="Chapman S.B."/>
            <person name="Dewar J."/>
            <person name="Goldberg J."/>
            <person name="Griggs A."/>
            <person name="Gujja S."/>
            <person name="Hansen M."/>
            <person name="Howarth C."/>
            <person name="Imamovic A."/>
            <person name="Larimer J."/>
            <person name="McCowan C."/>
            <person name="Murphy C."/>
            <person name="Pearson M."/>
            <person name="Priest M."/>
            <person name="Roberts A."/>
            <person name="Saif S."/>
            <person name="Shea T."/>
            <person name="Sykes S."/>
            <person name="Wortman J."/>
            <person name="Nusbaum C."/>
            <person name="Birren B."/>
        </authorList>
    </citation>
    <scope>NUCLEOTIDE SEQUENCE [LARGE SCALE GENOMIC DNA]</scope>
    <source>
        <strain evidence="3">CBS 10118</strain>
    </source>
</reference>
<feature type="region of interest" description="Disordered" evidence="1">
    <location>
        <begin position="78"/>
        <end position="110"/>
    </location>
</feature>
<accession>A0A1B9G2J3</accession>
<evidence type="ECO:0000256" key="2">
    <source>
        <dbReference type="SAM" id="Phobius"/>
    </source>
</evidence>
<evidence type="ECO:0000313" key="4">
    <source>
        <dbReference type="EMBL" id="WVW83898.1"/>
    </source>
</evidence>